<name>A0A231HDZ6_9NOCA</name>
<organism evidence="1 2">
    <name type="scientific">Nocardia cerradoensis</name>
    <dbReference type="NCBI Taxonomy" id="85688"/>
    <lineage>
        <taxon>Bacteria</taxon>
        <taxon>Bacillati</taxon>
        <taxon>Actinomycetota</taxon>
        <taxon>Actinomycetes</taxon>
        <taxon>Mycobacteriales</taxon>
        <taxon>Nocardiaceae</taxon>
        <taxon>Nocardia</taxon>
    </lineage>
</organism>
<sequence>MQALVRHVGRSEISMLKREIVRSAEGRSFSNAVGLLIGSEVAQDSVSLELVSDWHRPGAEAFICRFRLTWHDGCSDFLLKCPVSVAARPSDVIARWVDRSAHIQRYLPTATPKVYFSGGGTLCAEYIPYDFWELLGKAASIRERERMLASLAGMVSALAKGGFSPSDLSDLRSRGNDCVLVDVGDDLGASSPDRPYGDSCRTAVSALRRRPLSKRDVSYIVDHVQIHGT</sequence>
<evidence type="ECO:0000313" key="1">
    <source>
        <dbReference type="EMBL" id="OXR47104.1"/>
    </source>
</evidence>
<reference evidence="1 2" key="1">
    <citation type="submission" date="2017-07" db="EMBL/GenBank/DDBJ databases">
        <title>First draft Genome Sequence of Nocardia cerradoensis isolated from human infection.</title>
        <authorList>
            <person name="Carrasco G."/>
        </authorList>
    </citation>
    <scope>NUCLEOTIDE SEQUENCE [LARGE SCALE GENOMIC DNA]</scope>
    <source>
        <strain evidence="1 2">CNM20130759</strain>
    </source>
</reference>
<protein>
    <recommendedName>
        <fullName evidence="3">Aminoglycoside phosphotransferase domain-containing protein</fullName>
    </recommendedName>
</protein>
<keyword evidence="2" id="KW-1185">Reference proteome</keyword>
<evidence type="ECO:0000313" key="2">
    <source>
        <dbReference type="Proteomes" id="UP000215506"/>
    </source>
</evidence>
<dbReference type="EMBL" id="NGAF01000001">
    <property type="protein sequence ID" value="OXR47104.1"/>
    <property type="molecule type" value="Genomic_DNA"/>
</dbReference>
<accession>A0A231HDZ6</accession>
<gene>
    <name evidence="1" type="ORF">B7C42_00226</name>
</gene>
<comment type="caution">
    <text evidence="1">The sequence shown here is derived from an EMBL/GenBank/DDBJ whole genome shotgun (WGS) entry which is preliminary data.</text>
</comment>
<proteinExistence type="predicted"/>
<dbReference type="AlphaFoldDB" id="A0A231HDZ6"/>
<evidence type="ECO:0008006" key="3">
    <source>
        <dbReference type="Google" id="ProtNLM"/>
    </source>
</evidence>
<dbReference type="Proteomes" id="UP000215506">
    <property type="component" value="Unassembled WGS sequence"/>
</dbReference>